<dbReference type="EMBL" id="BMAU01021087">
    <property type="protein sequence ID" value="GFX90050.1"/>
    <property type="molecule type" value="Genomic_DNA"/>
</dbReference>
<evidence type="ECO:0000313" key="1">
    <source>
        <dbReference type="EMBL" id="GFX90050.1"/>
    </source>
</evidence>
<proteinExistence type="predicted"/>
<comment type="caution">
    <text evidence="1">The sequence shown here is derived from an EMBL/GenBank/DDBJ whole genome shotgun (WGS) entry which is preliminary data.</text>
</comment>
<name>A0A8X6R8F6_TRICX</name>
<accession>A0A8X6R8F6</accession>
<keyword evidence="1" id="KW-0548">Nucleotidyltransferase</keyword>
<evidence type="ECO:0000313" key="2">
    <source>
        <dbReference type="Proteomes" id="UP000887159"/>
    </source>
</evidence>
<reference evidence="1" key="1">
    <citation type="submission" date="2020-08" db="EMBL/GenBank/DDBJ databases">
        <title>Multicomponent nature underlies the extraordinary mechanical properties of spider dragline silk.</title>
        <authorList>
            <person name="Kono N."/>
            <person name="Nakamura H."/>
            <person name="Mori M."/>
            <person name="Yoshida Y."/>
            <person name="Ohtoshi R."/>
            <person name="Malay A.D."/>
            <person name="Moran D.A.P."/>
            <person name="Tomita M."/>
            <person name="Numata K."/>
            <person name="Arakawa K."/>
        </authorList>
    </citation>
    <scope>NUCLEOTIDE SEQUENCE</scope>
</reference>
<gene>
    <name evidence="1" type="primary">RTase_45</name>
    <name evidence="1" type="ORF">TNCV_887481</name>
</gene>
<keyword evidence="1" id="KW-0808">Transferase</keyword>
<organism evidence="1 2">
    <name type="scientific">Trichonephila clavipes</name>
    <name type="common">Golden silk orbweaver</name>
    <name type="synonym">Nephila clavipes</name>
    <dbReference type="NCBI Taxonomy" id="2585209"/>
    <lineage>
        <taxon>Eukaryota</taxon>
        <taxon>Metazoa</taxon>
        <taxon>Ecdysozoa</taxon>
        <taxon>Arthropoda</taxon>
        <taxon>Chelicerata</taxon>
        <taxon>Arachnida</taxon>
        <taxon>Araneae</taxon>
        <taxon>Araneomorphae</taxon>
        <taxon>Entelegynae</taxon>
        <taxon>Araneoidea</taxon>
        <taxon>Nephilidae</taxon>
        <taxon>Trichonephila</taxon>
    </lineage>
</organism>
<dbReference type="Proteomes" id="UP000887159">
    <property type="component" value="Unassembled WGS sequence"/>
</dbReference>
<keyword evidence="1" id="KW-0695">RNA-directed DNA polymerase</keyword>
<dbReference type="AlphaFoldDB" id="A0A8X6R8F6"/>
<dbReference type="GO" id="GO:0003964">
    <property type="term" value="F:RNA-directed DNA polymerase activity"/>
    <property type="evidence" value="ECO:0007669"/>
    <property type="project" value="UniProtKB-KW"/>
</dbReference>
<protein>
    <submittedName>
        <fullName evidence="1">Putative RNA-directed DNA polymerase from transposon BS</fullName>
    </submittedName>
</protein>
<keyword evidence="2" id="KW-1185">Reference proteome</keyword>
<sequence>MSRKSPFAIQKALTGIGGEPKSIKKLRSGDLLVETKSALQSKSFLLAKNFLDSPLAVCPHKSLNSSRGVISETDLLSASEAEIILYVFPQLTQTYAQATKPSTISTTTQTDPNITNLICLPLQYLKPVSSENPIPSISSSVSTVSASSSSTQENLLPSPSAIIPTIQSVSLC</sequence>